<dbReference type="RefSeq" id="WP_119013780.1">
    <property type="nucleotide sequence ID" value="NZ_QXNC01000022.1"/>
</dbReference>
<dbReference type="SUPFAM" id="SSF53254">
    <property type="entry name" value="Phosphoglycerate mutase-like"/>
    <property type="match status" value="1"/>
</dbReference>
<protein>
    <submittedName>
        <fullName evidence="1">Alpha-ribazole phosphatase</fullName>
    </submittedName>
</protein>
<evidence type="ECO:0000313" key="2">
    <source>
        <dbReference type="Proteomes" id="UP000295182"/>
    </source>
</evidence>
<organism evidence="1 2">
    <name type="scientific">Simplicispira metamorpha</name>
    <dbReference type="NCBI Taxonomy" id="80881"/>
    <lineage>
        <taxon>Bacteria</taxon>
        <taxon>Pseudomonadati</taxon>
        <taxon>Pseudomonadota</taxon>
        <taxon>Betaproteobacteria</taxon>
        <taxon>Burkholderiales</taxon>
        <taxon>Comamonadaceae</taxon>
        <taxon>Simplicispira</taxon>
    </lineage>
</organism>
<dbReference type="InterPro" id="IPR029033">
    <property type="entry name" value="His_PPase_superfam"/>
</dbReference>
<proteinExistence type="predicted"/>
<accession>A0A4R2N4C0</accession>
<reference evidence="1 2" key="1">
    <citation type="submission" date="2019-03" db="EMBL/GenBank/DDBJ databases">
        <title>Genomic Encyclopedia of Type Strains, Phase IV (KMG-IV): sequencing the most valuable type-strain genomes for metagenomic binning, comparative biology and taxonomic classification.</title>
        <authorList>
            <person name="Goeker M."/>
        </authorList>
    </citation>
    <scope>NUCLEOTIDE SEQUENCE [LARGE SCALE GENOMIC DNA]</scope>
    <source>
        <strain evidence="1 2">DSM 1837</strain>
    </source>
</reference>
<sequence length="194" mass="20919">MTAPQRQLWLVRHAQPLMAPGHCYGALDVPADPAATTHSARQLAGCLPQGLIAHHSPLQRCELLAHTLQGLRPDLVSKPDARLAEMDFGAWEGRPWDDIGHTALDAWTADFAAHRPGGGENLVAVLARVAAALQAARQTARRQQRDVLWITHAGVARCVQWLVQTAPGPSTPPRADQWPLAAPAFGAWSTIALD</sequence>
<name>A0A4R2N4C0_9BURK</name>
<comment type="caution">
    <text evidence="1">The sequence shown here is derived from an EMBL/GenBank/DDBJ whole genome shotgun (WGS) entry which is preliminary data.</text>
</comment>
<dbReference type="AlphaFoldDB" id="A0A4R2N4C0"/>
<gene>
    <name evidence="1" type="ORF">EV674_12527</name>
</gene>
<dbReference type="EMBL" id="SLXH01000025">
    <property type="protein sequence ID" value="TCP15342.1"/>
    <property type="molecule type" value="Genomic_DNA"/>
</dbReference>
<dbReference type="InterPro" id="IPR013078">
    <property type="entry name" value="His_Pase_superF_clade-1"/>
</dbReference>
<dbReference type="Pfam" id="PF00300">
    <property type="entry name" value="His_Phos_1"/>
    <property type="match status" value="1"/>
</dbReference>
<evidence type="ECO:0000313" key="1">
    <source>
        <dbReference type="EMBL" id="TCP15342.1"/>
    </source>
</evidence>
<dbReference type="OrthoDB" id="5296884at2"/>
<dbReference type="Gene3D" id="3.40.50.1240">
    <property type="entry name" value="Phosphoglycerate mutase-like"/>
    <property type="match status" value="1"/>
</dbReference>
<dbReference type="SMART" id="SM00855">
    <property type="entry name" value="PGAM"/>
    <property type="match status" value="1"/>
</dbReference>
<keyword evidence="2" id="KW-1185">Reference proteome</keyword>
<dbReference type="Proteomes" id="UP000295182">
    <property type="component" value="Unassembled WGS sequence"/>
</dbReference>